<evidence type="ECO:0000259" key="8">
    <source>
        <dbReference type="Pfam" id="PF13839"/>
    </source>
</evidence>
<dbReference type="AlphaFoldDB" id="A0A8J5ZFT8"/>
<keyword evidence="4" id="KW-0735">Signal-anchor</keyword>
<feature type="transmembrane region" description="Helical" evidence="7">
    <location>
        <begin position="519"/>
        <end position="540"/>
    </location>
</feature>
<keyword evidence="5 7" id="KW-1133">Transmembrane helix</keyword>
<evidence type="ECO:0000256" key="3">
    <source>
        <dbReference type="ARBA" id="ARBA00022692"/>
    </source>
</evidence>
<reference evidence="10 11" key="1">
    <citation type="journal article" date="2021" name="bioRxiv">
        <title>The Gossypium anomalum genome as a resource for cotton improvement and evolutionary analysis of hybrid incompatibility.</title>
        <authorList>
            <person name="Grover C.E."/>
            <person name="Yuan D."/>
            <person name="Arick M.A."/>
            <person name="Miller E.R."/>
            <person name="Hu G."/>
            <person name="Peterson D.G."/>
            <person name="Wendel J.F."/>
            <person name="Udall J.A."/>
        </authorList>
    </citation>
    <scope>NUCLEOTIDE SEQUENCE [LARGE SCALE GENOMIC DNA]</scope>
    <source>
        <strain evidence="10">JFW-Udall</strain>
        <tissue evidence="10">Leaf</tissue>
    </source>
</reference>
<dbReference type="GO" id="GO:0016413">
    <property type="term" value="F:O-acetyltransferase activity"/>
    <property type="evidence" value="ECO:0007669"/>
    <property type="project" value="InterPro"/>
</dbReference>
<evidence type="ECO:0000256" key="5">
    <source>
        <dbReference type="ARBA" id="ARBA00022989"/>
    </source>
</evidence>
<evidence type="ECO:0000313" key="10">
    <source>
        <dbReference type="EMBL" id="KAG8499111.1"/>
    </source>
</evidence>
<evidence type="ECO:0000256" key="1">
    <source>
        <dbReference type="ARBA" id="ARBA00004167"/>
    </source>
</evidence>
<dbReference type="EMBL" id="JAHUZN010000003">
    <property type="protein sequence ID" value="KAG8499111.1"/>
    <property type="molecule type" value="Genomic_DNA"/>
</dbReference>
<dbReference type="Pfam" id="PF13839">
    <property type="entry name" value="PC-Esterase"/>
    <property type="match status" value="1"/>
</dbReference>
<dbReference type="InterPro" id="IPR026057">
    <property type="entry name" value="TBL_C"/>
</dbReference>
<evidence type="ECO:0000256" key="6">
    <source>
        <dbReference type="ARBA" id="ARBA00023136"/>
    </source>
</evidence>
<dbReference type="GO" id="GO:0005794">
    <property type="term" value="C:Golgi apparatus"/>
    <property type="evidence" value="ECO:0007669"/>
    <property type="project" value="TreeGrafter"/>
</dbReference>
<feature type="transmembrane region" description="Helical" evidence="7">
    <location>
        <begin position="130"/>
        <end position="154"/>
    </location>
</feature>
<proteinExistence type="inferred from homology"/>
<sequence>MYCCPFLLTTSPISFASQLSHLPHFFPFKRSVISHSLNAIFLSNFAFFRQLKKRAIEDLEVVKFSLFLVGSLLNVGEIRWSTSFNRRALNAESPRVLNVSSPKALNVLSTKPLCFTSSRVYHRLGWVSRLFPVLILIGALISFIILLHGGYIYVLPSLSQAFYGHGVLKFNDSSNVCDIFDGSWVIDDDYPLYNASDCPFAEQGFNCLGNGRKDRDYLKWRWKPKNCDIPRFNVHNVLEMLRDKRIVFVGDSMSRTQWESLICLLMTGVEDKKSVYEVNGNKITKRIRFLGVRFTSFNFTIEFFRSVFLVQHGWMPRHAPKRVRSTLKLDKLDDVSNEWINADVLIFNTGQWWVPGKLFETGCYFQVGNSVKLGMSIPAAFKMALGTWASWVENTIDTNRTLVFFRTFEPSHWSEKSRRFCNVTQNPLLDTEGRDQSIFSETIFEVIKNTTVPITVLQVTSMSAFRRDAHVGGWSDNPTVPDCSHWCLPGLPDIWNEIFLSYLLADYGLPAVNGKQCEFILFLISLLSASFICNLFSAQFDMYVPT</sequence>
<keyword evidence="6 7" id="KW-0472">Membrane</keyword>
<evidence type="ECO:0000256" key="2">
    <source>
        <dbReference type="ARBA" id="ARBA00007727"/>
    </source>
</evidence>
<comment type="caution">
    <text evidence="10">The sequence shown here is derived from an EMBL/GenBank/DDBJ whole genome shotgun (WGS) entry which is preliminary data.</text>
</comment>
<dbReference type="Proteomes" id="UP000701853">
    <property type="component" value="Chromosome 3"/>
</dbReference>
<evidence type="ECO:0008006" key="12">
    <source>
        <dbReference type="Google" id="ProtNLM"/>
    </source>
</evidence>
<feature type="transmembrane region" description="Helical" evidence="7">
    <location>
        <begin position="32"/>
        <end position="49"/>
    </location>
</feature>
<name>A0A8J5ZFT8_9ROSI</name>
<feature type="domain" description="Trichome birefringence-like N-terminal" evidence="9">
    <location>
        <begin position="176"/>
        <end position="228"/>
    </location>
</feature>
<feature type="domain" description="Trichome birefringence-like C-terminal" evidence="8">
    <location>
        <begin position="229"/>
        <end position="501"/>
    </location>
</feature>
<dbReference type="OrthoDB" id="630188at2759"/>
<dbReference type="InterPro" id="IPR025846">
    <property type="entry name" value="TBL_N"/>
</dbReference>
<protein>
    <recommendedName>
        <fullName evidence="12">Trichome birefringence-like N-terminal domain-containing protein</fullName>
    </recommendedName>
</protein>
<dbReference type="GO" id="GO:0016020">
    <property type="term" value="C:membrane"/>
    <property type="evidence" value="ECO:0007669"/>
    <property type="project" value="UniProtKB-SubCell"/>
</dbReference>
<dbReference type="PANTHER" id="PTHR32285">
    <property type="entry name" value="PROTEIN TRICHOME BIREFRINGENCE-LIKE 9-RELATED"/>
    <property type="match status" value="1"/>
</dbReference>
<keyword evidence="11" id="KW-1185">Reference proteome</keyword>
<comment type="similarity">
    <text evidence="2">Belongs to the PC-esterase family. TBL subfamily.</text>
</comment>
<comment type="subcellular location">
    <subcellularLocation>
        <location evidence="1">Membrane</location>
        <topology evidence="1">Single-pass membrane protein</topology>
    </subcellularLocation>
</comment>
<organism evidence="10 11">
    <name type="scientific">Gossypium anomalum</name>
    <dbReference type="NCBI Taxonomy" id="47600"/>
    <lineage>
        <taxon>Eukaryota</taxon>
        <taxon>Viridiplantae</taxon>
        <taxon>Streptophyta</taxon>
        <taxon>Embryophyta</taxon>
        <taxon>Tracheophyta</taxon>
        <taxon>Spermatophyta</taxon>
        <taxon>Magnoliopsida</taxon>
        <taxon>eudicotyledons</taxon>
        <taxon>Gunneridae</taxon>
        <taxon>Pentapetalae</taxon>
        <taxon>rosids</taxon>
        <taxon>malvids</taxon>
        <taxon>Malvales</taxon>
        <taxon>Malvaceae</taxon>
        <taxon>Malvoideae</taxon>
        <taxon>Gossypium</taxon>
    </lineage>
</organism>
<accession>A0A8J5ZFT8</accession>
<evidence type="ECO:0000256" key="4">
    <source>
        <dbReference type="ARBA" id="ARBA00022968"/>
    </source>
</evidence>
<evidence type="ECO:0000256" key="7">
    <source>
        <dbReference type="SAM" id="Phobius"/>
    </source>
</evidence>
<evidence type="ECO:0000313" key="11">
    <source>
        <dbReference type="Proteomes" id="UP000701853"/>
    </source>
</evidence>
<dbReference type="InterPro" id="IPR029962">
    <property type="entry name" value="TBL"/>
</dbReference>
<evidence type="ECO:0000259" key="9">
    <source>
        <dbReference type="Pfam" id="PF14416"/>
    </source>
</evidence>
<keyword evidence="3 7" id="KW-0812">Transmembrane</keyword>
<gene>
    <name evidence="10" type="ORF">CXB51_005525</name>
</gene>
<dbReference type="Pfam" id="PF14416">
    <property type="entry name" value="PMR5N"/>
    <property type="match status" value="1"/>
</dbReference>
<dbReference type="PANTHER" id="PTHR32285:SF34">
    <property type="entry name" value="PROTEIN TRICHOME BEREFRINGENCE-LIKE 7"/>
    <property type="match status" value="1"/>
</dbReference>